<comment type="caution">
    <text evidence="1">The sequence shown here is derived from an EMBL/GenBank/DDBJ whole genome shotgun (WGS) entry which is preliminary data.</text>
</comment>
<evidence type="ECO:0000313" key="2">
    <source>
        <dbReference type="Proteomes" id="UP001314170"/>
    </source>
</evidence>
<accession>A0AAV1RW79</accession>
<proteinExistence type="predicted"/>
<sequence>MIERTVKIDSNTQTSQRGKFARVAVDMNLEALVKAFIRVEDIDQKTCYEEVNTSDHMGNGVFQKMADYLIPTIRAMAACACEPKEKNKKGNR</sequence>
<keyword evidence="2" id="KW-1185">Reference proteome</keyword>
<dbReference type="Proteomes" id="UP001314170">
    <property type="component" value="Unassembled WGS sequence"/>
</dbReference>
<gene>
    <name evidence="1" type="ORF">DCAF_LOCUS14955</name>
</gene>
<name>A0AAV1RW79_9ROSI</name>
<dbReference type="EMBL" id="CAWUPB010001159">
    <property type="protein sequence ID" value="CAK7339878.1"/>
    <property type="molecule type" value="Genomic_DNA"/>
</dbReference>
<reference evidence="1 2" key="1">
    <citation type="submission" date="2024-01" db="EMBL/GenBank/DDBJ databases">
        <authorList>
            <person name="Waweru B."/>
        </authorList>
    </citation>
    <scope>NUCLEOTIDE SEQUENCE [LARGE SCALE GENOMIC DNA]</scope>
</reference>
<organism evidence="1 2">
    <name type="scientific">Dovyalis caffra</name>
    <dbReference type="NCBI Taxonomy" id="77055"/>
    <lineage>
        <taxon>Eukaryota</taxon>
        <taxon>Viridiplantae</taxon>
        <taxon>Streptophyta</taxon>
        <taxon>Embryophyta</taxon>
        <taxon>Tracheophyta</taxon>
        <taxon>Spermatophyta</taxon>
        <taxon>Magnoliopsida</taxon>
        <taxon>eudicotyledons</taxon>
        <taxon>Gunneridae</taxon>
        <taxon>Pentapetalae</taxon>
        <taxon>rosids</taxon>
        <taxon>fabids</taxon>
        <taxon>Malpighiales</taxon>
        <taxon>Salicaceae</taxon>
        <taxon>Flacourtieae</taxon>
        <taxon>Dovyalis</taxon>
    </lineage>
</organism>
<dbReference type="AlphaFoldDB" id="A0AAV1RW79"/>
<evidence type="ECO:0000313" key="1">
    <source>
        <dbReference type="EMBL" id="CAK7339878.1"/>
    </source>
</evidence>
<protein>
    <submittedName>
        <fullName evidence="1">Uncharacterized protein</fullName>
    </submittedName>
</protein>